<dbReference type="AlphaFoldDB" id="A0AAD5L2M3"/>
<gene>
    <name evidence="2" type="ORF">GHT06_001784</name>
</gene>
<keyword evidence="3" id="KW-1185">Reference proteome</keyword>
<organism evidence="2 3">
    <name type="scientific">Daphnia sinensis</name>
    <dbReference type="NCBI Taxonomy" id="1820382"/>
    <lineage>
        <taxon>Eukaryota</taxon>
        <taxon>Metazoa</taxon>
        <taxon>Ecdysozoa</taxon>
        <taxon>Arthropoda</taxon>
        <taxon>Crustacea</taxon>
        <taxon>Branchiopoda</taxon>
        <taxon>Diplostraca</taxon>
        <taxon>Cladocera</taxon>
        <taxon>Anomopoda</taxon>
        <taxon>Daphniidae</taxon>
        <taxon>Daphnia</taxon>
        <taxon>Daphnia similis group</taxon>
    </lineage>
</organism>
<evidence type="ECO:0000313" key="3">
    <source>
        <dbReference type="Proteomes" id="UP000820818"/>
    </source>
</evidence>
<dbReference type="Proteomes" id="UP000820818">
    <property type="component" value="Unassembled WGS sequence"/>
</dbReference>
<evidence type="ECO:0000313" key="2">
    <source>
        <dbReference type="EMBL" id="KAI9549798.1"/>
    </source>
</evidence>
<accession>A0AAD5L2M3</accession>
<reference evidence="2" key="1">
    <citation type="submission" date="2022-05" db="EMBL/GenBank/DDBJ databases">
        <title>A multi-omics perspective on studying reproductive biology in Daphnia sinensis.</title>
        <authorList>
            <person name="Jia J."/>
        </authorList>
    </citation>
    <scope>NUCLEOTIDE SEQUENCE</scope>
    <source>
        <strain evidence="2">WSL</strain>
    </source>
</reference>
<sequence>MKQSQAVAVALSMAENRQQGGYSDPTKAFIEKSAAQLPIRNINYNVETTGVKEGNLPPGYYTRVDYNNGKSDYLRPEGLDELRKMNNYRLYMESKSKPQMEMGQAIAMPSYQFGGYSGFPDLQNIFQSQMQSPGVQPTQTVVNQPSGNFTGAIPDFSQAVKSVQQMGRTDYVQGDNNGDGVVDAKDQVDSFGNPVKTPQYNDINRIQLANPYGGVSLENALYFGARGFGEGKVGQGSLTAGLKAARIGMSGYAAGKEQNRVQDYMRDQLYKPNTNYDYGQVGQNATYLFQEGDQPNPNVKIEDNEFVKNSQTGQIQKAVGDKHEAKSGGIPVNLPPQSKILSDYTKIGAKNAKELKDKYDVTLKASDTFAKAMDKVNKKIGITELIQEEKEYSEKFEKQMKSSIDKKTKDVNLNFLAKELEDIEKEKLQLQPIQDQAFEEIFRLQEMIPKKSDGKTLLKQEGGYAPNVIEYSKKYGITPQRVMELMQEGGEMQPEQMPEQQGQEEQLMQAVVQMLEQGATPEEVMQQLLEMGVPEEMAVQIITSVVQEQPMAQEGGMAQPNPDEIIQAFAQLTQQDPQQIVTQLQEMQPEEQQQVLQQMVATLQQEQPKQMMREGGEMIKRADGSYSKRGLWDNIRANRGSGKEPTKEMLEQEKRIRQEGGYSLPMAQEGLQTINDWVAGRIVKPDYKYGDIKNTAKRFKEIADAYGVKYDTKDLTTQQGLDKIAGLIQQAGYKETPELIQDYDNQAYFRAIDKKKFVLPESEYNKWVEENKGNVINGNYYKTDKPGVYVQVEKETSTSPATASSKEDVKKATVETQQQDPQVKNRMVDKTMMANLPVNFNLPPSSLQGVYKPEVNLSRMDPYKLSAEPYLANIESQRQAATENNYNLPDVQRAAYNANMLAASQMAANDAIGKVAQGNTAAQFQTDMYNAQQADKEQLTNLGLAQQYENKMYGAINATDTDLRKYFAQNNMENRQRFMDIANLNMINAVTPNYQSTGSDVVFNNAPLNFNVSQADSEAMQNYLATEKDPAKRAAYINNYVKSVRSS</sequence>
<proteinExistence type="predicted"/>
<protein>
    <submittedName>
        <fullName evidence="2">Uncharacterized protein</fullName>
    </submittedName>
</protein>
<name>A0AAD5L2M3_9CRUS</name>
<evidence type="ECO:0000256" key="1">
    <source>
        <dbReference type="SAM" id="MobiDB-lite"/>
    </source>
</evidence>
<comment type="caution">
    <text evidence="2">The sequence shown here is derived from an EMBL/GenBank/DDBJ whole genome shotgun (WGS) entry which is preliminary data.</text>
</comment>
<dbReference type="EMBL" id="WJBH02000268">
    <property type="protein sequence ID" value="KAI9549798.1"/>
    <property type="molecule type" value="Genomic_DNA"/>
</dbReference>
<feature type="region of interest" description="Disordered" evidence="1">
    <location>
        <begin position="794"/>
        <end position="822"/>
    </location>
</feature>